<evidence type="ECO:0000256" key="1">
    <source>
        <dbReference type="SAM" id="MobiDB-lite"/>
    </source>
</evidence>
<dbReference type="EMBL" id="JYDH01000045">
    <property type="protein sequence ID" value="KRY36176.1"/>
    <property type="molecule type" value="Genomic_DNA"/>
</dbReference>
<sequence>MGNYKLFTAEIADQGVMDCLIQQMLSENAAIGDLRLINSVYDEKQSESKGKHDKKQATNKTTVRSPMT</sequence>
<keyword evidence="3" id="KW-1185">Reference proteome</keyword>
<protein>
    <submittedName>
        <fullName evidence="2">Uncharacterized protein</fullName>
    </submittedName>
</protein>
<comment type="caution">
    <text evidence="2">The sequence shown here is derived from an EMBL/GenBank/DDBJ whole genome shotgun (WGS) entry which is preliminary data.</text>
</comment>
<reference evidence="2 3" key="1">
    <citation type="submission" date="2015-01" db="EMBL/GenBank/DDBJ databases">
        <title>Evolution of Trichinella species and genotypes.</title>
        <authorList>
            <person name="Korhonen P.K."/>
            <person name="Edoardo P."/>
            <person name="Giuseppe L.R."/>
            <person name="Gasser R.B."/>
        </authorList>
    </citation>
    <scope>NUCLEOTIDE SEQUENCE [LARGE SCALE GENOMIC DNA]</scope>
    <source>
        <strain evidence="2">ISS3</strain>
    </source>
</reference>
<gene>
    <name evidence="2" type="ORF">T01_6190</name>
</gene>
<evidence type="ECO:0000313" key="2">
    <source>
        <dbReference type="EMBL" id="KRY36176.1"/>
    </source>
</evidence>
<name>A0A0V1BGT0_TRISP</name>
<feature type="region of interest" description="Disordered" evidence="1">
    <location>
        <begin position="43"/>
        <end position="68"/>
    </location>
</feature>
<dbReference type="Proteomes" id="UP000054776">
    <property type="component" value="Unassembled WGS sequence"/>
</dbReference>
<dbReference type="OrthoDB" id="6154864at2759"/>
<organism evidence="2 3">
    <name type="scientific">Trichinella spiralis</name>
    <name type="common">Trichina worm</name>
    <dbReference type="NCBI Taxonomy" id="6334"/>
    <lineage>
        <taxon>Eukaryota</taxon>
        <taxon>Metazoa</taxon>
        <taxon>Ecdysozoa</taxon>
        <taxon>Nematoda</taxon>
        <taxon>Enoplea</taxon>
        <taxon>Dorylaimia</taxon>
        <taxon>Trichinellida</taxon>
        <taxon>Trichinellidae</taxon>
        <taxon>Trichinella</taxon>
    </lineage>
</organism>
<evidence type="ECO:0000313" key="3">
    <source>
        <dbReference type="Proteomes" id="UP000054776"/>
    </source>
</evidence>
<dbReference type="InParanoid" id="A0A0V1BGT0"/>
<dbReference type="AlphaFoldDB" id="A0A0V1BGT0"/>
<accession>A0A0V1BGT0</accession>
<proteinExistence type="predicted"/>
<feature type="compositionally biased region" description="Polar residues" evidence="1">
    <location>
        <begin position="58"/>
        <end position="68"/>
    </location>
</feature>